<dbReference type="STRING" id="336831.WG68_06465"/>
<dbReference type="OrthoDB" id="9793561at2"/>
<dbReference type="SUPFAM" id="SSF56935">
    <property type="entry name" value="Porins"/>
    <property type="match status" value="1"/>
</dbReference>
<reference evidence="2 3" key="1">
    <citation type="submission" date="2015-03" db="EMBL/GenBank/DDBJ databases">
        <title>Draft genome sequences of two protease-producing strains of Arsukibacterium isolated from two cold and alkaline environments.</title>
        <authorList>
            <person name="Lylloff J.E."/>
            <person name="Skov L.B."/>
            <person name="Jepsen M."/>
            <person name="Hallin P.F."/>
            <person name="Sorensen S.J."/>
            <person name="Stougaard P."/>
            <person name="Glaring M.A."/>
        </authorList>
    </citation>
    <scope>NUCLEOTIDE SEQUENCE [LARGE SCALE GENOMIC DNA]</scope>
    <source>
        <strain evidence="2 3">GCM72</strain>
    </source>
</reference>
<name>A0A0M2V6D5_9GAMM</name>
<accession>A0A0M2V6D5</accession>
<protein>
    <submittedName>
        <fullName evidence="2">KDP operon outer membrane protein</fullName>
    </submittedName>
</protein>
<evidence type="ECO:0000313" key="3">
    <source>
        <dbReference type="Proteomes" id="UP000034228"/>
    </source>
</evidence>
<dbReference type="AlphaFoldDB" id="A0A0M2V6D5"/>
<feature type="signal peptide" evidence="1">
    <location>
        <begin position="1"/>
        <end position="28"/>
    </location>
</feature>
<keyword evidence="3" id="KW-1185">Reference proteome</keyword>
<dbReference type="Pfam" id="PF09694">
    <property type="entry name" value="Gcw_chp"/>
    <property type="match status" value="1"/>
</dbReference>
<dbReference type="NCBIfam" id="TIGR02001">
    <property type="entry name" value="gcw_chp"/>
    <property type="match status" value="1"/>
</dbReference>
<dbReference type="InterPro" id="IPR010239">
    <property type="entry name" value="CHP02001"/>
</dbReference>
<evidence type="ECO:0000256" key="1">
    <source>
        <dbReference type="SAM" id="SignalP"/>
    </source>
</evidence>
<comment type="caution">
    <text evidence="2">The sequence shown here is derived from an EMBL/GenBank/DDBJ whole genome shotgun (WGS) entry which is preliminary data.</text>
</comment>
<feature type="chain" id="PRO_5005644372" evidence="1">
    <location>
        <begin position="29"/>
        <end position="226"/>
    </location>
</feature>
<evidence type="ECO:0000313" key="2">
    <source>
        <dbReference type="EMBL" id="KKO46402.1"/>
    </source>
</evidence>
<dbReference type="PATRIC" id="fig|336831.14.peg.3036"/>
<sequence length="226" mass="24495">MKMTTTFKSLVSASLLLGLAATSQQSQAMELSGDITFTSDYAFRGISQTEEAPAIQGGLTLTAESGFYVSVWGSSVDFGGQGTLELDVMLGWSGDLNEQWSADVGVMRYGYPNTEFAGSNFYELYGSLSYQDFTFGLAFSDDYYGNAGTYFYLYGGYSYALTDNLTLDLHIGHNEYDDSSASYLDWSIGLSTEVLGAGLSLAYVDTDINGCNLCDSRVVFSVSKSF</sequence>
<keyword evidence="1" id="KW-0732">Signal</keyword>
<organism evidence="2 3">
    <name type="scientific">Arsukibacterium ikkense</name>
    <dbReference type="NCBI Taxonomy" id="336831"/>
    <lineage>
        <taxon>Bacteria</taxon>
        <taxon>Pseudomonadati</taxon>
        <taxon>Pseudomonadota</taxon>
        <taxon>Gammaproteobacteria</taxon>
        <taxon>Chromatiales</taxon>
        <taxon>Chromatiaceae</taxon>
        <taxon>Arsukibacterium</taxon>
    </lineage>
</organism>
<proteinExistence type="predicted"/>
<dbReference type="Proteomes" id="UP000034228">
    <property type="component" value="Unassembled WGS sequence"/>
</dbReference>
<dbReference type="RefSeq" id="WP_046556843.1">
    <property type="nucleotide sequence ID" value="NZ_LAHO01000004.1"/>
</dbReference>
<dbReference type="EMBL" id="LAHO01000004">
    <property type="protein sequence ID" value="KKO46402.1"/>
    <property type="molecule type" value="Genomic_DNA"/>
</dbReference>
<gene>
    <name evidence="2" type="ORF">WG68_06465</name>
</gene>